<dbReference type="InterPro" id="IPR000014">
    <property type="entry name" value="PAS"/>
</dbReference>
<evidence type="ECO:0000259" key="9">
    <source>
        <dbReference type="PROSITE" id="PS50113"/>
    </source>
</evidence>
<dbReference type="Gene3D" id="1.10.287.130">
    <property type="match status" value="1"/>
</dbReference>
<dbReference type="NCBIfam" id="TIGR00229">
    <property type="entry name" value="sensory_box"/>
    <property type="match status" value="1"/>
</dbReference>
<dbReference type="SMART" id="SM00387">
    <property type="entry name" value="HATPase_c"/>
    <property type="match status" value="1"/>
</dbReference>
<dbReference type="InterPro" id="IPR001789">
    <property type="entry name" value="Sig_transdc_resp-reg_receiver"/>
</dbReference>
<dbReference type="SUPFAM" id="SSF55874">
    <property type="entry name" value="ATPase domain of HSP90 chaperone/DNA topoisomerase II/histidine kinase"/>
    <property type="match status" value="1"/>
</dbReference>
<feature type="domain" description="PAC" evidence="9">
    <location>
        <begin position="211"/>
        <end position="264"/>
    </location>
</feature>
<evidence type="ECO:0000256" key="6">
    <source>
        <dbReference type="PROSITE-ProRule" id="PRU00169"/>
    </source>
</evidence>
<evidence type="ECO:0000256" key="1">
    <source>
        <dbReference type="ARBA" id="ARBA00000085"/>
    </source>
</evidence>
<dbReference type="GO" id="GO:0000155">
    <property type="term" value="F:phosphorelay sensor kinase activity"/>
    <property type="evidence" value="ECO:0007669"/>
    <property type="project" value="InterPro"/>
</dbReference>
<dbReference type="SMART" id="SM00448">
    <property type="entry name" value="REC"/>
    <property type="match status" value="1"/>
</dbReference>
<protein>
    <recommendedName>
        <fullName evidence="2">histidine kinase</fullName>
        <ecNumber evidence="2">2.7.13.3</ecNumber>
    </recommendedName>
</protein>
<dbReference type="PROSITE" id="PS50110">
    <property type="entry name" value="RESPONSE_REGULATORY"/>
    <property type="match status" value="1"/>
</dbReference>
<dbReference type="PRINTS" id="PR00344">
    <property type="entry name" value="BCTRLSENSOR"/>
</dbReference>
<dbReference type="InterPro" id="IPR004358">
    <property type="entry name" value="Sig_transdc_His_kin-like_C"/>
</dbReference>
<evidence type="ECO:0000256" key="3">
    <source>
        <dbReference type="ARBA" id="ARBA00022553"/>
    </source>
</evidence>
<dbReference type="InterPro" id="IPR001610">
    <property type="entry name" value="PAC"/>
</dbReference>
<dbReference type="PANTHER" id="PTHR43065">
    <property type="entry name" value="SENSOR HISTIDINE KINASE"/>
    <property type="match status" value="1"/>
</dbReference>
<comment type="catalytic activity">
    <reaction evidence="1">
        <text>ATP + protein L-histidine = ADP + protein N-phospho-L-histidine.</text>
        <dbReference type="EC" id="2.7.13.3"/>
    </reaction>
</comment>
<feature type="modified residue" description="4-aspartylphosphate" evidence="6">
    <location>
        <position position="571"/>
    </location>
</feature>
<dbReference type="InterPro" id="IPR011006">
    <property type="entry name" value="CheY-like_superfamily"/>
</dbReference>
<dbReference type="InterPro" id="IPR036097">
    <property type="entry name" value="HisK_dim/P_sf"/>
</dbReference>
<dbReference type="FunCoup" id="A0A540VKK5">
    <property type="interactions" value="216"/>
</dbReference>
<dbReference type="PROSITE" id="PS50113">
    <property type="entry name" value="PAC"/>
    <property type="match status" value="1"/>
</dbReference>
<dbReference type="Proteomes" id="UP000317371">
    <property type="component" value="Unassembled WGS sequence"/>
</dbReference>
<dbReference type="InterPro" id="IPR005467">
    <property type="entry name" value="His_kinase_dom"/>
</dbReference>
<sequence>MSRILLLLDDCRERDRLGHLLGASYQLLVSPDGGLEVPFDLCVLDGPTLARLAARLQARKAAAQPHFLPCLLVATPQDRALARAHLGQVVDELIFSPVEPLELEARVESLLHRRHLSTELERRVAERTAQLQESETRNRIIANLISDYAYIFQVLPDGTLRGEWVTESFTNTFGLTLEEVTARGGWQSLVLPEDLPIAREHARKVAGGQSDVCEMRWMTADGQVRWLRDYAQPVFDDSGQRVIRIFGASQDITERKHLEAQLLQAQRMESIGRLAGGVAHDFNNLLSVIILRAELALNRMPAHHPLSEDLFKILDTARLSADIVRQLLTFARQQPNAPQVLNLNEAVEAHLHMLGRLIGEQIELRWHPGQDLWPVRVDPAQIHQILSNLCLNARDAIVGDGRIVIETSNVVIDDAYCRWHPDAVPGEYVLLMVADNGMGMTPDILSRIFEPFFTTKEIGKGTGLGLATVYGIVKQYDGFIHVYSEPGQGSTFKIYLPRYRGDTLVEVRAEADVPQGNGEVILVVEDEPAVLDVVRALLEDLGYVVLAAGRPSEALKLAEDPNTHIDLLLSDMVMPEMGGPELAERLQALHPGLTVLFMSGYTSSLHGAPVRASDAKFPFLQKPFTIQTMAEAVHRALHPKGA</sequence>
<organism evidence="10 11">
    <name type="scientific">Litorilinea aerophila</name>
    <dbReference type="NCBI Taxonomy" id="1204385"/>
    <lineage>
        <taxon>Bacteria</taxon>
        <taxon>Bacillati</taxon>
        <taxon>Chloroflexota</taxon>
        <taxon>Caldilineae</taxon>
        <taxon>Caldilineales</taxon>
        <taxon>Caldilineaceae</taxon>
        <taxon>Litorilinea</taxon>
    </lineage>
</organism>
<evidence type="ECO:0000256" key="5">
    <source>
        <dbReference type="ARBA" id="ARBA00023012"/>
    </source>
</evidence>
<accession>A0A540VKK5</accession>
<dbReference type="InterPro" id="IPR003661">
    <property type="entry name" value="HisK_dim/P_dom"/>
</dbReference>
<dbReference type="SUPFAM" id="SSF52172">
    <property type="entry name" value="CheY-like"/>
    <property type="match status" value="2"/>
</dbReference>
<dbReference type="SMART" id="SM00086">
    <property type="entry name" value="PAC"/>
    <property type="match status" value="1"/>
</dbReference>
<keyword evidence="11" id="KW-1185">Reference proteome</keyword>
<dbReference type="InterPro" id="IPR000700">
    <property type="entry name" value="PAS-assoc_C"/>
</dbReference>
<dbReference type="InterPro" id="IPR013655">
    <property type="entry name" value="PAS_fold_3"/>
</dbReference>
<proteinExistence type="predicted"/>
<dbReference type="InterPro" id="IPR003594">
    <property type="entry name" value="HATPase_dom"/>
</dbReference>
<keyword evidence="3 6" id="KW-0597">Phosphoprotein</keyword>
<comment type="caution">
    <text evidence="10">The sequence shown here is derived from an EMBL/GenBank/DDBJ whole genome shotgun (WGS) entry which is preliminary data.</text>
</comment>
<dbReference type="PROSITE" id="PS50109">
    <property type="entry name" value="HIS_KIN"/>
    <property type="match status" value="1"/>
</dbReference>
<dbReference type="EC" id="2.7.13.3" evidence="2"/>
<dbReference type="Gene3D" id="3.30.450.20">
    <property type="entry name" value="PAS domain"/>
    <property type="match status" value="1"/>
</dbReference>
<dbReference type="RefSeq" id="WP_141608863.1">
    <property type="nucleotide sequence ID" value="NZ_VIGC02000004.1"/>
</dbReference>
<dbReference type="Gene3D" id="3.40.50.2300">
    <property type="match status" value="1"/>
</dbReference>
<evidence type="ECO:0000256" key="4">
    <source>
        <dbReference type="ARBA" id="ARBA00022777"/>
    </source>
</evidence>
<gene>
    <name evidence="10" type="ORF">FKZ61_04450</name>
</gene>
<keyword evidence="4" id="KW-0418">Kinase</keyword>
<name>A0A540VKK5_9CHLR</name>
<dbReference type="CDD" id="cd00130">
    <property type="entry name" value="PAS"/>
    <property type="match status" value="1"/>
</dbReference>
<dbReference type="Gene3D" id="3.30.565.10">
    <property type="entry name" value="Histidine kinase-like ATPase, C-terminal domain"/>
    <property type="match status" value="1"/>
</dbReference>
<dbReference type="OrthoDB" id="9784397at2"/>
<dbReference type="SMART" id="SM00388">
    <property type="entry name" value="HisKA"/>
    <property type="match status" value="1"/>
</dbReference>
<dbReference type="CDD" id="cd00082">
    <property type="entry name" value="HisKA"/>
    <property type="match status" value="1"/>
</dbReference>
<dbReference type="SUPFAM" id="SSF47384">
    <property type="entry name" value="Homodimeric domain of signal transducing histidine kinase"/>
    <property type="match status" value="1"/>
</dbReference>
<feature type="domain" description="Histidine kinase" evidence="7">
    <location>
        <begin position="277"/>
        <end position="500"/>
    </location>
</feature>
<feature type="domain" description="Response regulatory" evidence="8">
    <location>
        <begin position="520"/>
        <end position="637"/>
    </location>
</feature>
<dbReference type="SUPFAM" id="SSF55785">
    <property type="entry name" value="PYP-like sensor domain (PAS domain)"/>
    <property type="match status" value="1"/>
</dbReference>
<dbReference type="PANTHER" id="PTHR43065:SF42">
    <property type="entry name" value="TWO-COMPONENT SENSOR PPRA"/>
    <property type="match status" value="1"/>
</dbReference>
<dbReference type="Pfam" id="PF08447">
    <property type="entry name" value="PAS_3"/>
    <property type="match status" value="1"/>
</dbReference>
<dbReference type="AlphaFoldDB" id="A0A540VKK5"/>
<evidence type="ECO:0000256" key="2">
    <source>
        <dbReference type="ARBA" id="ARBA00012438"/>
    </source>
</evidence>
<dbReference type="Pfam" id="PF00072">
    <property type="entry name" value="Response_reg"/>
    <property type="match status" value="1"/>
</dbReference>
<evidence type="ECO:0000259" key="7">
    <source>
        <dbReference type="PROSITE" id="PS50109"/>
    </source>
</evidence>
<dbReference type="EMBL" id="VIGC01000004">
    <property type="protein sequence ID" value="TQE97267.1"/>
    <property type="molecule type" value="Genomic_DNA"/>
</dbReference>
<evidence type="ECO:0000313" key="10">
    <source>
        <dbReference type="EMBL" id="TQE97267.1"/>
    </source>
</evidence>
<keyword evidence="5" id="KW-0902">Two-component regulatory system</keyword>
<dbReference type="Pfam" id="PF02518">
    <property type="entry name" value="HATPase_c"/>
    <property type="match status" value="1"/>
</dbReference>
<dbReference type="InterPro" id="IPR036890">
    <property type="entry name" value="HATPase_C_sf"/>
</dbReference>
<dbReference type="InParanoid" id="A0A540VKK5"/>
<dbReference type="InterPro" id="IPR035965">
    <property type="entry name" value="PAS-like_dom_sf"/>
</dbReference>
<evidence type="ECO:0000313" key="11">
    <source>
        <dbReference type="Proteomes" id="UP000317371"/>
    </source>
</evidence>
<keyword evidence="4" id="KW-0808">Transferase</keyword>
<reference evidence="10 11" key="1">
    <citation type="submission" date="2019-06" db="EMBL/GenBank/DDBJ databases">
        <title>Genome sequence of Litorilinea aerophila BAA-2444.</title>
        <authorList>
            <person name="Maclea K.S."/>
            <person name="Maurais E.G."/>
            <person name="Iannazzi L.C."/>
        </authorList>
    </citation>
    <scope>NUCLEOTIDE SEQUENCE [LARGE SCALE GENOMIC DNA]</scope>
    <source>
        <strain evidence="10 11">ATCC BAA-2444</strain>
    </source>
</reference>
<evidence type="ECO:0000259" key="8">
    <source>
        <dbReference type="PROSITE" id="PS50110"/>
    </source>
</evidence>